<evidence type="ECO:0000313" key="2">
    <source>
        <dbReference type="Proteomes" id="UP000286415"/>
    </source>
</evidence>
<name>A0A8T1LX15_CLOSI</name>
<keyword evidence="2" id="KW-1185">Reference proteome</keyword>
<evidence type="ECO:0000313" key="1">
    <source>
        <dbReference type="EMBL" id="KAG5441001.1"/>
    </source>
</evidence>
<dbReference type="EMBL" id="NIRI02000077">
    <property type="protein sequence ID" value="KAG5441001.1"/>
    <property type="molecule type" value="Genomic_DNA"/>
</dbReference>
<gene>
    <name evidence="1" type="ORF">CSKR_202060</name>
</gene>
<protein>
    <submittedName>
        <fullName evidence="1">Uncharacterized protein</fullName>
    </submittedName>
</protein>
<reference evidence="1 2" key="1">
    <citation type="journal article" date="2018" name="Biotechnol. Adv.">
        <title>Improved genomic resources and new bioinformatic workflow for the carcinogenic parasite Clonorchis sinensis: Biotechnological implications.</title>
        <authorList>
            <person name="Wang D."/>
            <person name="Korhonen P.K."/>
            <person name="Gasser R.B."/>
            <person name="Young N.D."/>
        </authorList>
    </citation>
    <scope>NUCLEOTIDE SEQUENCE [LARGE SCALE GENOMIC DNA]</scope>
    <source>
        <strain evidence="1">Cs-k2</strain>
    </source>
</reference>
<sequence length="162" mass="19353">MYDSFENTEVSQKIENTLSSWFRYQFAYVMATEYGYFLAISHRLGTPVDQDKSMTNASAHTTQPLAFSFICESCDISRPQTIKRPHRFTFFYPFLARLQYFLHRSLSPYSILPFPYPHIQTLIEHLLDTLRRRGDDHTFYNQKTHHLIKCKFYCSNQNKQDR</sequence>
<dbReference type="AlphaFoldDB" id="A0A8T1LX15"/>
<comment type="caution">
    <text evidence="1">The sequence shown here is derived from an EMBL/GenBank/DDBJ whole genome shotgun (WGS) entry which is preliminary data.</text>
</comment>
<accession>A0A8T1LX15</accession>
<reference evidence="1 2" key="2">
    <citation type="journal article" date="2021" name="Genomics">
        <title>High-quality reference genome for Clonorchis sinensis.</title>
        <authorList>
            <person name="Young N.D."/>
            <person name="Stroehlein A.J."/>
            <person name="Kinkar L."/>
            <person name="Wang T."/>
            <person name="Sohn W.M."/>
            <person name="Chang B.C.H."/>
            <person name="Kaur P."/>
            <person name="Weisz D."/>
            <person name="Dudchenko O."/>
            <person name="Aiden E.L."/>
            <person name="Korhonen P.K."/>
            <person name="Gasser R.B."/>
        </authorList>
    </citation>
    <scope>NUCLEOTIDE SEQUENCE [LARGE SCALE GENOMIC DNA]</scope>
    <source>
        <strain evidence="1">Cs-k2</strain>
    </source>
</reference>
<dbReference type="Proteomes" id="UP000286415">
    <property type="component" value="Unassembled WGS sequence"/>
</dbReference>
<organism evidence="1 2">
    <name type="scientific">Clonorchis sinensis</name>
    <name type="common">Chinese liver fluke</name>
    <dbReference type="NCBI Taxonomy" id="79923"/>
    <lineage>
        <taxon>Eukaryota</taxon>
        <taxon>Metazoa</taxon>
        <taxon>Spiralia</taxon>
        <taxon>Lophotrochozoa</taxon>
        <taxon>Platyhelminthes</taxon>
        <taxon>Trematoda</taxon>
        <taxon>Digenea</taxon>
        <taxon>Opisthorchiida</taxon>
        <taxon>Opisthorchiata</taxon>
        <taxon>Opisthorchiidae</taxon>
        <taxon>Clonorchis</taxon>
    </lineage>
</organism>
<proteinExistence type="predicted"/>